<feature type="transmembrane region" description="Helical" evidence="2">
    <location>
        <begin position="23"/>
        <end position="46"/>
    </location>
</feature>
<name>A0A7J6IAT7_CANSA</name>
<comment type="caution">
    <text evidence="4">The sequence shown here is derived from an EMBL/GenBank/DDBJ whole genome shotgun (WGS) entry which is preliminary data.</text>
</comment>
<keyword evidence="2" id="KW-0812">Transmembrane</keyword>
<evidence type="ECO:0000313" key="4">
    <source>
        <dbReference type="EMBL" id="KAF4404712.1"/>
    </source>
</evidence>
<feature type="domain" description="DUF4408" evidence="3">
    <location>
        <begin position="61"/>
        <end position="92"/>
    </location>
</feature>
<feature type="compositionally biased region" description="Basic and acidic residues" evidence="1">
    <location>
        <begin position="170"/>
        <end position="192"/>
    </location>
</feature>
<feature type="region of interest" description="Disordered" evidence="1">
    <location>
        <begin position="170"/>
        <end position="207"/>
    </location>
</feature>
<accession>A0A7J6IAT7</accession>
<protein>
    <recommendedName>
        <fullName evidence="3">DUF4408 domain-containing protein</fullName>
    </recommendedName>
</protein>
<evidence type="ECO:0000259" key="3">
    <source>
        <dbReference type="Pfam" id="PF14364"/>
    </source>
</evidence>
<dbReference type="EMBL" id="JAATIQ010000001">
    <property type="protein sequence ID" value="KAF4404712.1"/>
    <property type="molecule type" value="Genomic_DNA"/>
</dbReference>
<evidence type="ECO:0000313" key="5">
    <source>
        <dbReference type="Proteomes" id="UP000583929"/>
    </source>
</evidence>
<keyword evidence="2" id="KW-1133">Transmembrane helix</keyword>
<proteinExistence type="predicted"/>
<dbReference type="PANTHER" id="PTHR35762:SF5">
    <property type="entry name" value="DUF4408 DOMAIN-CONTAINING PROTEIN"/>
    <property type="match status" value="1"/>
</dbReference>
<feature type="transmembrane region" description="Helical" evidence="2">
    <location>
        <begin position="58"/>
        <end position="87"/>
    </location>
</feature>
<dbReference type="InterPro" id="IPR025520">
    <property type="entry name" value="DUF4408"/>
</dbReference>
<dbReference type="PANTHER" id="PTHR35762">
    <property type="entry name" value="TRANSMEMBRANE PROTEIN"/>
    <property type="match status" value="1"/>
</dbReference>
<evidence type="ECO:0000256" key="2">
    <source>
        <dbReference type="SAM" id="Phobius"/>
    </source>
</evidence>
<keyword evidence="2" id="KW-0472">Membrane</keyword>
<dbReference type="AlphaFoldDB" id="A0A7J6IAT7"/>
<reference evidence="4 5" key="1">
    <citation type="journal article" date="2020" name="bioRxiv">
        <title>Sequence and annotation of 42 cannabis genomes reveals extensive copy number variation in cannabinoid synthesis and pathogen resistance genes.</title>
        <authorList>
            <person name="Mckernan K.J."/>
            <person name="Helbert Y."/>
            <person name="Kane L.T."/>
            <person name="Ebling H."/>
            <person name="Zhang L."/>
            <person name="Liu B."/>
            <person name="Eaton Z."/>
            <person name="Mclaughlin S."/>
            <person name="Kingan S."/>
            <person name="Baybayan P."/>
            <person name="Concepcion G."/>
            <person name="Jordan M."/>
            <person name="Riva A."/>
            <person name="Barbazuk W."/>
            <person name="Harkins T."/>
        </authorList>
    </citation>
    <scope>NUCLEOTIDE SEQUENCE [LARGE SCALE GENOMIC DNA]</scope>
    <source>
        <strain evidence="5">cv. Jamaican Lion 4</strain>
        <tissue evidence="4">Leaf</tissue>
    </source>
</reference>
<dbReference type="Pfam" id="PF14364">
    <property type="entry name" value="DUF4408"/>
    <property type="match status" value="1"/>
</dbReference>
<gene>
    <name evidence="4" type="ORF">G4B88_006098</name>
</gene>
<dbReference type="Proteomes" id="UP000583929">
    <property type="component" value="Unassembled WGS sequence"/>
</dbReference>
<sequence>MDSFKANKKLQVSMNSSYNKTHFLHNLILSSMVAITCSFLCSYPFWFSSLTTSIKHFAFISLPTICSSFLNPKCLFIVFNVIVAFLVGESKLLGSSSSSQQSSLATHDIYSEYVERSQSLHGQKRIITSSPSTIIPEEKEELQKLEIIEKEENVYEVEEGVVLDQVEYHDEEEKHDHDDDDMAETKHFKENSDDGGEDESADGLLPTEELNKRVEEFIARINKQRWLEAKMMICCQA</sequence>
<evidence type="ECO:0000256" key="1">
    <source>
        <dbReference type="SAM" id="MobiDB-lite"/>
    </source>
</evidence>
<keyword evidence="5" id="KW-1185">Reference proteome</keyword>
<organism evidence="4 5">
    <name type="scientific">Cannabis sativa</name>
    <name type="common">Hemp</name>
    <name type="synonym">Marijuana</name>
    <dbReference type="NCBI Taxonomy" id="3483"/>
    <lineage>
        <taxon>Eukaryota</taxon>
        <taxon>Viridiplantae</taxon>
        <taxon>Streptophyta</taxon>
        <taxon>Embryophyta</taxon>
        <taxon>Tracheophyta</taxon>
        <taxon>Spermatophyta</taxon>
        <taxon>Magnoliopsida</taxon>
        <taxon>eudicotyledons</taxon>
        <taxon>Gunneridae</taxon>
        <taxon>Pentapetalae</taxon>
        <taxon>rosids</taxon>
        <taxon>fabids</taxon>
        <taxon>Rosales</taxon>
        <taxon>Cannabaceae</taxon>
        <taxon>Cannabis</taxon>
    </lineage>
</organism>